<protein>
    <recommendedName>
        <fullName evidence="2">Helix-hairpin-helix domain-containing protein</fullName>
    </recommendedName>
</protein>
<dbReference type="EMBL" id="DTGD01000192">
    <property type="protein sequence ID" value="HGB36276.1"/>
    <property type="molecule type" value="Genomic_DNA"/>
</dbReference>
<sequence>MIRYLLFFLLFSQADGKIDLNRANLDELLRALPIDSVKIVKLYNYRESYGPFQNIYDVANLPFLTSEDVKILKEKVYFSQKGREGYFSYYAEEVKERTVTEESSQETALDYWFSALANPINVNKASIDELYSIYGVSLIDAVQTYKRAKMVGFLRPSHLRRTPGLSYYGYRNMLPYVTFRDPKPIPFTGWITLNVSHYSELFQEESSDIEARLEQLTSSISETTTTLWSNLKAAGWTAQDSLWLANQLTKEKEESSLLKPEPYLRFKFNGLAWGKFRIGLSLYDNPYLTKPLPKYYASVEKLKLPLGLVLNKGVLGYYRVTIDQGLLIDNSDEGRSRLMDRVFGIFGDLSRYDAFSLYGGAIEAVKGPFKVSLWHSYTLKNGVEDKNGNLIFYYDGDFIPSTFQDKFYEKVQGFNVKLDVLERVPGTQIGFSGMRIWYSRPMVCNFSFMDIPLDREDFSDPVFNWIGGQEKKFVQFSGRTVLYPFSLEMEYAKEIRGGDAFLVKGRIQQSIFNLTILYRDYDVDYTNPYARPFYEDTRFRYTILTRSYRLIDPLYASLGNLPFPKPEQGVYVEARYQPFARLLFPRLYLDLWRDKSDLQNNYRAQFQVEYRVTNQFRVRYTNRMQMKSNIRYLGISTSWLNENSLQFMIPFGGTFFTAEYRNSIMKLTERGIDFRTSIYGSFLSFYVDRDITSGLSVKAGAVVWATNGYSLWHFEDTGIDFLYGDGSKWFVSIVERLKPNLGLRFKIKDKLTTYPHTGLLGRKIVDADGNEVYLPFVDQRRVVNLQLSLDYSF</sequence>
<proteinExistence type="predicted"/>
<dbReference type="AlphaFoldDB" id="A0A7V3KP17"/>
<gene>
    <name evidence="1" type="ORF">ENV38_05170</name>
</gene>
<evidence type="ECO:0008006" key="2">
    <source>
        <dbReference type="Google" id="ProtNLM"/>
    </source>
</evidence>
<comment type="caution">
    <text evidence="1">The sequence shown here is derived from an EMBL/GenBank/DDBJ whole genome shotgun (WGS) entry which is preliminary data.</text>
</comment>
<name>A0A7V3KP17_UNCW3</name>
<accession>A0A7V3KP17</accession>
<reference evidence="1" key="1">
    <citation type="journal article" date="2020" name="mSystems">
        <title>Genome- and Community-Level Interaction Insights into Carbon Utilization and Element Cycling Functions of Hydrothermarchaeota in Hydrothermal Sediment.</title>
        <authorList>
            <person name="Zhou Z."/>
            <person name="Liu Y."/>
            <person name="Xu W."/>
            <person name="Pan J."/>
            <person name="Luo Z.H."/>
            <person name="Li M."/>
        </authorList>
    </citation>
    <scope>NUCLEOTIDE SEQUENCE [LARGE SCALE GENOMIC DNA]</scope>
    <source>
        <strain evidence="1">SpSt-754</strain>
    </source>
</reference>
<dbReference type="InterPro" id="IPR010994">
    <property type="entry name" value="RuvA_2-like"/>
</dbReference>
<organism evidence="1">
    <name type="scientific">candidate division WOR-3 bacterium</name>
    <dbReference type="NCBI Taxonomy" id="2052148"/>
    <lineage>
        <taxon>Bacteria</taxon>
        <taxon>Bacteria division WOR-3</taxon>
    </lineage>
</organism>
<evidence type="ECO:0000313" key="1">
    <source>
        <dbReference type="EMBL" id="HGB36276.1"/>
    </source>
</evidence>
<dbReference type="SUPFAM" id="SSF47781">
    <property type="entry name" value="RuvA domain 2-like"/>
    <property type="match status" value="1"/>
</dbReference>